<dbReference type="Gene3D" id="2.60.120.260">
    <property type="entry name" value="Galactose-binding domain-like"/>
    <property type="match status" value="1"/>
</dbReference>
<evidence type="ECO:0000313" key="4">
    <source>
        <dbReference type="Proteomes" id="UP000324233"/>
    </source>
</evidence>
<dbReference type="EMBL" id="CP042997">
    <property type="protein sequence ID" value="QEH37148.1"/>
    <property type="molecule type" value="Genomic_DNA"/>
</dbReference>
<dbReference type="InterPro" id="IPR007541">
    <property type="entry name" value="Uncharacterised_BSP"/>
</dbReference>
<evidence type="ECO:0000313" key="3">
    <source>
        <dbReference type="EMBL" id="QEH37148.1"/>
    </source>
</evidence>
<dbReference type="PANTHER" id="PTHR33321:SF12">
    <property type="entry name" value="PLANT BASIC SECRETORY PROTEIN (BSP) FAMILY PROTEIN"/>
    <property type="match status" value="1"/>
</dbReference>
<feature type="region of interest" description="Disordered" evidence="1">
    <location>
        <begin position="360"/>
        <end position="396"/>
    </location>
</feature>
<organism evidence="3 4">
    <name type="scientific">Aquisphaera giovannonii</name>
    <dbReference type="NCBI Taxonomy" id="406548"/>
    <lineage>
        <taxon>Bacteria</taxon>
        <taxon>Pseudomonadati</taxon>
        <taxon>Planctomycetota</taxon>
        <taxon>Planctomycetia</taxon>
        <taxon>Isosphaerales</taxon>
        <taxon>Isosphaeraceae</taxon>
        <taxon>Aquisphaera</taxon>
    </lineage>
</organism>
<sequence precursor="true">MAFRMTHCLVGLAAAVGSTAVAGEPAADRGRAKVAMTSPLMSRDDHIRQRAFDGKAETSFRSRDPAKAGDSLTLTFDAAASVKSVGVTTGRPDGSEPLDAGVLEVSEDGAKFERVADFDARGVARATISGGPIRAIRIAAARDLGHPLEVRELAIESDRVKPYLHPFELTVVCDDEPGLKTWADETARLCEQWYDTLVLTLVDGPCTPPGRARLEFRKDYRGVAEAGRNHITASVAWFDGHRDDRGAIIHETVHLIQGYRGYGTPRCPSWLVEGMDDYIRFFVYEPGKAGPVNPMTANYDGAYRTTATFLDFVARKHDPDIVRKLDRALRDVRYDEATWARLTGKSAEALNEEWLASIDAPKDRPRRADRPARGGAGGGPGRPGRGRRPSDPRPTWKEHWFEHDQLVKLVEATDDVAVYFDDDVPRDESTRWIVPLLSKVWKYSKQTYGDLGPDGHLYAIFHQGRYSGGHSSTHFDASHDRRNVIDFGPGPWPASTSAVPMFEIGRLVEAVAHGIHGSPASGLWQGKWNEIYEYDLYVGLGMEGEAKRVFDAFVAQSDDFPRAGTHWFRDFFFPAWRDHGKSKLMASFLGLAARYFPKDYEDDDRTLRYGREMNWGEFVHFLSGAAGKDLRPLARKAFGWPEEWEKEFQKARREFGEVRYAD</sequence>
<accession>A0A5B9W958</accession>
<dbReference type="RefSeq" id="WP_148596749.1">
    <property type="nucleotide sequence ID" value="NZ_CP042997.1"/>
</dbReference>
<dbReference type="Pfam" id="PF04450">
    <property type="entry name" value="BSP"/>
    <property type="match status" value="1"/>
</dbReference>
<name>A0A5B9W958_9BACT</name>
<feature type="chain" id="PRO_5022853392" evidence="2">
    <location>
        <begin position="23"/>
        <end position="662"/>
    </location>
</feature>
<dbReference type="PANTHER" id="PTHR33321">
    <property type="match status" value="1"/>
</dbReference>
<proteinExistence type="predicted"/>
<feature type="signal peptide" evidence="2">
    <location>
        <begin position="1"/>
        <end position="22"/>
    </location>
</feature>
<gene>
    <name evidence="3" type="ORF">OJF2_57350</name>
</gene>
<feature type="compositionally biased region" description="Basic and acidic residues" evidence="1">
    <location>
        <begin position="360"/>
        <end position="372"/>
    </location>
</feature>
<keyword evidence="4" id="KW-1185">Reference proteome</keyword>
<dbReference type="AlphaFoldDB" id="A0A5B9W958"/>
<dbReference type="OrthoDB" id="211588at2"/>
<keyword evidence="2" id="KW-0732">Signal</keyword>
<protein>
    <submittedName>
        <fullName evidence="3">Plant Basic Secretory Protein</fullName>
    </submittedName>
</protein>
<dbReference type="Proteomes" id="UP000324233">
    <property type="component" value="Chromosome"/>
</dbReference>
<reference evidence="3 4" key="1">
    <citation type="submission" date="2019-08" db="EMBL/GenBank/DDBJ databases">
        <title>Deep-cultivation of Planctomycetes and their phenomic and genomic characterization uncovers novel biology.</title>
        <authorList>
            <person name="Wiegand S."/>
            <person name="Jogler M."/>
            <person name="Boedeker C."/>
            <person name="Pinto D."/>
            <person name="Vollmers J."/>
            <person name="Rivas-Marin E."/>
            <person name="Kohn T."/>
            <person name="Peeters S.H."/>
            <person name="Heuer A."/>
            <person name="Rast P."/>
            <person name="Oberbeckmann S."/>
            <person name="Bunk B."/>
            <person name="Jeske O."/>
            <person name="Meyerdierks A."/>
            <person name="Storesund J.E."/>
            <person name="Kallscheuer N."/>
            <person name="Luecker S."/>
            <person name="Lage O.M."/>
            <person name="Pohl T."/>
            <person name="Merkel B.J."/>
            <person name="Hornburger P."/>
            <person name="Mueller R.-W."/>
            <person name="Bruemmer F."/>
            <person name="Labrenz M."/>
            <person name="Spormann A.M."/>
            <person name="Op den Camp H."/>
            <person name="Overmann J."/>
            <person name="Amann R."/>
            <person name="Jetten M.S.M."/>
            <person name="Mascher T."/>
            <person name="Medema M.H."/>
            <person name="Devos D.P."/>
            <person name="Kaster A.-K."/>
            <person name="Ovreas L."/>
            <person name="Rohde M."/>
            <person name="Galperin M.Y."/>
            <person name="Jogler C."/>
        </authorList>
    </citation>
    <scope>NUCLEOTIDE SEQUENCE [LARGE SCALE GENOMIC DNA]</scope>
    <source>
        <strain evidence="3 4">OJF2</strain>
    </source>
</reference>
<feature type="compositionally biased region" description="Gly residues" evidence="1">
    <location>
        <begin position="374"/>
        <end position="383"/>
    </location>
</feature>
<evidence type="ECO:0000256" key="1">
    <source>
        <dbReference type="SAM" id="MobiDB-lite"/>
    </source>
</evidence>
<evidence type="ECO:0000256" key="2">
    <source>
        <dbReference type="SAM" id="SignalP"/>
    </source>
</evidence>
<dbReference type="KEGG" id="agv:OJF2_57350"/>